<evidence type="ECO:0000313" key="20">
    <source>
        <dbReference type="Proteomes" id="UP000266305"/>
    </source>
</evidence>
<dbReference type="InterPro" id="IPR036280">
    <property type="entry name" value="Multihaem_cyt_sf"/>
</dbReference>
<dbReference type="PIRSF" id="PIRSF006105">
    <property type="entry name" value="NapB"/>
    <property type="match status" value="1"/>
</dbReference>
<reference evidence="19 20" key="1">
    <citation type="submission" date="2018-08" db="EMBL/GenBank/DDBJ databases">
        <title>Draft genome sequence of Rhodobacter sphaeroides FY.</title>
        <authorList>
            <person name="Rayyan A."/>
            <person name="Meyer T.E."/>
            <person name="Kyndt J.A."/>
        </authorList>
    </citation>
    <scope>NUCLEOTIDE SEQUENCE [LARGE SCALE GENOMIC DNA]</scope>
    <source>
        <strain evidence="19 20">FY</strain>
    </source>
</reference>
<keyword evidence="10 14" id="KW-0574">Periplasm</keyword>
<name>A0AAX1UGJ8_CERSP</name>
<evidence type="ECO:0000256" key="17">
    <source>
        <dbReference type="SAM" id="MobiDB-lite"/>
    </source>
</evidence>
<evidence type="ECO:0000256" key="5">
    <source>
        <dbReference type="ARBA" id="ARBA00013773"/>
    </source>
</evidence>
<keyword evidence="9 18" id="KW-0732">Signal</keyword>
<feature type="chain" id="PRO_5043466242" description="Periplasmic nitrate reductase, electron transfer subunit" evidence="18">
    <location>
        <begin position="25"/>
        <end position="154"/>
    </location>
</feature>
<dbReference type="SMR" id="A0AAX1UGJ8"/>
<dbReference type="EMBL" id="QWGP01000029">
    <property type="protein sequence ID" value="RHZ91842.1"/>
    <property type="molecule type" value="Genomic_DNA"/>
</dbReference>
<evidence type="ECO:0000256" key="12">
    <source>
        <dbReference type="ARBA" id="ARBA00023004"/>
    </source>
</evidence>
<dbReference type="PANTHER" id="PTHR38604:SF1">
    <property type="entry name" value="PERIPLASMIC NITRATE REDUCTASE, ELECTRON TRANSFER SUBUNIT"/>
    <property type="match status" value="1"/>
</dbReference>
<feature type="binding site" description="axial binding residue" evidence="16">
    <location>
        <position position="68"/>
    </location>
    <ligand>
        <name>heme c</name>
        <dbReference type="ChEBI" id="CHEBI:61717"/>
        <label>1</label>
    </ligand>
    <ligandPart>
        <name>Fe</name>
        <dbReference type="ChEBI" id="CHEBI:18248"/>
    </ligandPart>
</feature>
<evidence type="ECO:0000256" key="8">
    <source>
        <dbReference type="ARBA" id="ARBA00022723"/>
    </source>
</evidence>
<keyword evidence="11 14" id="KW-0249">Electron transport</keyword>
<keyword evidence="12 16" id="KW-0408">Iron</keyword>
<keyword evidence="6 14" id="KW-0813">Transport</keyword>
<dbReference type="GO" id="GO:0009061">
    <property type="term" value="P:anaerobic respiration"/>
    <property type="evidence" value="ECO:0007669"/>
    <property type="project" value="InterPro"/>
</dbReference>
<evidence type="ECO:0000256" key="13">
    <source>
        <dbReference type="ARBA" id="ARBA00031832"/>
    </source>
</evidence>
<feature type="binding site" description="axial binding residue" evidence="16">
    <location>
        <position position="126"/>
    </location>
    <ligand>
        <name>heme c</name>
        <dbReference type="ChEBI" id="CHEBI:61717"/>
        <label>2</label>
    </ligand>
    <ligandPart>
        <name>Fe</name>
        <dbReference type="ChEBI" id="CHEBI:18248"/>
    </ligandPart>
</feature>
<evidence type="ECO:0000256" key="14">
    <source>
        <dbReference type="PIRNR" id="PIRNR006105"/>
    </source>
</evidence>
<feature type="binding site" description="axial binding residue" evidence="16">
    <location>
        <position position="86"/>
    </location>
    <ligand>
        <name>heme c</name>
        <dbReference type="ChEBI" id="CHEBI:61717"/>
        <label>1</label>
    </ligand>
    <ligandPart>
        <name>Fe</name>
        <dbReference type="ChEBI" id="CHEBI:18248"/>
    </ligandPart>
</feature>
<feature type="binding site" description="covalent" evidence="15">
    <location>
        <position position="125"/>
    </location>
    <ligand>
        <name>heme c</name>
        <dbReference type="ChEBI" id="CHEBI:61717"/>
        <label>2</label>
    </ligand>
</feature>
<evidence type="ECO:0000256" key="4">
    <source>
        <dbReference type="ARBA" id="ARBA00011752"/>
    </source>
</evidence>
<comment type="subunit">
    <text evidence="4 14">Component of the periplasmic nitrate reductase NapAB complex composed of NapA and NapB.</text>
</comment>
<keyword evidence="8 16" id="KW-0479">Metal-binding</keyword>
<accession>A0AAX1UGJ8</accession>
<evidence type="ECO:0000256" key="11">
    <source>
        <dbReference type="ARBA" id="ARBA00022982"/>
    </source>
</evidence>
<feature type="binding site" description="axial binding residue" evidence="16">
    <location>
        <position position="103"/>
    </location>
    <ligand>
        <name>heme c</name>
        <dbReference type="ChEBI" id="CHEBI:61717"/>
        <label>2</label>
    </ligand>
    <ligandPart>
        <name>Fe</name>
        <dbReference type="ChEBI" id="CHEBI:18248"/>
    </ligandPart>
</feature>
<comment type="caution">
    <text evidence="19">The sequence shown here is derived from an EMBL/GenBank/DDBJ whole genome shotgun (WGS) entry which is preliminary data.</text>
</comment>
<dbReference type="Proteomes" id="UP000266305">
    <property type="component" value="Unassembled WGS sequence"/>
</dbReference>
<dbReference type="SUPFAM" id="SSF48695">
    <property type="entry name" value="Multiheme cytochromes"/>
    <property type="match status" value="1"/>
</dbReference>
<feature type="binding site" description="covalent" evidence="15">
    <location>
        <position position="85"/>
    </location>
    <ligand>
        <name>heme c</name>
        <dbReference type="ChEBI" id="CHEBI:61717"/>
        <label>1</label>
    </ligand>
</feature>
<dbReference type="FunFam" id="1.10.1130.10:FF:000001">
    <property type="entry name" value="Periplasmic nitrate reductase, electron transfer subunit"/>
    <property type="match status" value="1"/>
</dbReference>
<dbReference type="AlphaFoldDB" id="A0AAX1UGJ8"/>
<comment type="function">
    <text evidence="1">Electron transfer subunit of the periplasmic nitrate reductase complex NapAB. Receives electrons from the membrane-anchored tetraheme c-type NapC protein and transfers these to NapA subunit, thus allowing electron flow between membrane and periplasm. Essential for periplasmic nitrate reduction with nitrate as the terminal electron acceptor.</text>
</comment>
<dbReference type="PANTHER" id="PTHR38604">
    <property type="entry name" value="PERIPLASMIC NITRATE REDUCTASE, ELECTRON TRANSFER SUBUNIT"/>
    <property type="match status" value="1"/>
</dbReference>
<evidence type="ECO:0000256" key="18">
    <source>
        <dbReference type="SAM" id="SignalP"/>
    </source>
</evidence>
<comment type="similarity">
    <text evidence="3 14">Belongs to the NapB family.</text>
</comment>
<dbReference type="GO" id="GO:0046872">
    <property type="term" value="F:metal ion binding"/>
    <property type="evidence" value="ECO:0007669"/>
    <property type="project" value="UniProtKB-KW"/>
</dbReference>
<dbReference type="Gene3D" id="1.10.1130.10">
    <property type="entry name" value="Flavocytochrome C3, Chain A"/>
    <property type="match status" value="1"/>
</dbReference>
<evidence type="ECO:0000313" key="19">
    <source>
        <dbReference type="EMBL" id="RHZ91842.1"/>
    </source>
</evidence>
<comment type="subcellular location">
    <subcellularLocation>
        <location evidence="2 14">Periplasm</location>
    </subcellularLocation>
</comment>
<evidence type="ECO:0000256" key="1">
    <source>
        <dbReference type="ARBA" id="ARBA00002599"/>
    </source>
</evidence>
<organism evidence="19 20">
    <name type="scientific">Cereibacter sphaeroides</name>
    <name type="common">Rhodobacter sphaeroides</name>
    <dbReference type="NCBI Taxonomy" id="1063"/>
    <lineage>
        <taxon>Bacteria</taxon>
        <taxon>Pseudomonadati</taxon>
        <taxon>Pseudomonadota</taxon>
        <taxon>Alphaproteobacteria</taxon>
        <taxon>Rhodobacterales</taxon>
        <taxon>Paracoccaceae</taxon>
        <taxon>Cereibacter</taxon>
    </lineage>
</organism>
<evidence type="ECO:0000256" key="10">
    <source>
        <dbReference type="ARBA" id="ARBA00022764"/>
    </source>
</evidence>
<proteinExistence type="inferred from homology"/>
<evidence type="ECO:0000256" key="3">
    <source>
        <dbReference type="ARBA" id="ARBA00007368"/>
    </source>
</evidence>
<evidence type="ECO:0000256" key="15">
    <source>
        <dbReference type="PIRSR" id="PIRSR006105-1"/>
    </source>
</evidence>
<feature type="binding site" description="covalent" evidence="15">
    <location>
        <position position="122"/>
    </location>
    <ligand>
        <name>heme c</name>
        <dbReference type="ChEBI" id="CHEBI:61717"/>
        <label>2</label>
    </ligand>
</feature>
<dbReference type="InterPro" id="IPR005591">
    <property type="entry name" value="NapB"/>
</dbReference>
<dbReference type="RefSeq" id="WP_115475913.1">
    <property type="nucleotide sequence ID" value="NZ_QWGP01000029.1"/>
</dbReference>
<evidence type="ECO:0000256" key="9">
    <source>
        <dbReference type="ARBA" id="ARBA00022729"/>
    </source>
</evidence>
<keyword evidence="7 15" id="KW-0349">Heme</keyword>
<feature type="signal peptide" evidence="18">
    <location>
        <begin position="1"/>
        <end position="24"/>
    </location>
</feature>
<evidence type="ECO:0000256" key="6">
    <source>
        <dbReference type="ARBA" id="ARBA00022448"/>
    </source>
</evidence>
<sequence>MSMHPALRLLATVLVALGAGPAFTQDAPRLTGADRPMSEVAAPPLPETITDDRRVGRNYPEQPPVIPHAIEGYQLSVNANRCLECHRRQYSGLVAAPMISITHFQDREGQMLADVSPRRYFCTACHVPQTNAQPLVTNEFRDMLTLTPASNEAE</sequence>
<feature type="binding site" description="covalent" evidence="15">
    <location>
        <position position="82"/>
    </location>
    <ligand>
        <name>heme c</name>
        <dbReference type="ChEBI" id="CHEBI:61717"/>
        <label>1</label>
    </ligand>
</feature>
<evidence type="ECO:0000256" key="2">
    <source>
        <dbReference type="ARBA" id="ARBA00004418"/>
    </source>
</evidence>
<feature type="region of interest" description="Disordered" evidence="17">
    <location>
        <begin position="27"/>
        <end position="47"/>
    </location>
</feature>
<dbReference type="Pfam" id="PF03892">
    <property type="entry name" value="NapB"/>
    <property type="match status" value="1"/>
</dbReference>
<protein>
    <recommendedName>
        <fullName evidence="5 14">Periplasmic nitrate reductase, electron transfer subunit</fullName>
    </recommendedName>
    <alternativeName>
        <fullName evidence="13 14">Diheme cytochrome c NapB</fullName>
    </alternativeName>
</protein>
<dbReference type="GO" id="GO:0042597">
    <property type="term" value="C:periplasmic space"/>
    <property type="evidence" value="ECO:0007669"/>
    <property type="project" value="UniProtKB-SubCell"/>
</dbReference>
<evidence type="ECO:0000256" key="7">
    <source>
        <dbReference type="ARBA" id="ARBA00022617"/>
    </source>
</evidence>
<comment type="PTM">
    <text evidence="15">Binds 2 heme C groups per subunit.</text>
</comment>
<gene>
    <name evidence="19" type="ORF">D1114_19200</name>
</gene>
<evidence type="ECO:0000256" key="16">
    <source>
        <dbReference type="PIRSR" id="PIRSR006105-2"/>
    </source>
</evidence>